<proteinExistence type="predicted"/>
<sequence length="504" mass="54714">MAIAAGAALALAFAALPRTGWAGVDDACGSGNRTCSAVEPHVPADAEDVGLLQIHRNQEMLMQSESINLTLPSGGVWSALEFIDGVNKCVLSHSLELLRPALWMVPQKGGVLALSCLVYAIEAPSDRKAMLPVTPNNYDTTSVKANFYSHCMFQPNGAPWIHTKADGQVVKTKPGPPASFSDLATDPAALNRKNGGYSLVHFPSLKGNKKTCGLSPTCGKTPKIAAYYFKSPKPKQPTIVMIHGLGTEANCIHGIAESSWYRNNIGYNVLALDLRNHGHSQFTNGYRSFGQPEALDVLAAVRCISKGPACHPDVQQTDLNMIGLHGLSAGGMQAYQVFALEPKLRGLFVDAGVWDFKKEFIFQAMGTLKKLTPKPVLDLESAFSSTLTVAVGKLWGYDEAWAPKTLFKSHDKNQRRVFLSTMTTDTFVPPGDQQEAAAVYLKSKGYLVETLEVPPPPSAGRPFSKLQTGISGKTCGTTHHCQEKFVDPKLFIEFMRNFWKSVFV</sequence>
<gene>
    <name evidence="3" type="ORF">BRAN1462_LOCUS28614</name>
</gene>
<dbReference type="EMBL" id="HBGW01045084">
    <property type="protein sequence ID" value="CAD9571799.1"/>
    <property type="molecule type" value="Transcribed_RNA"/>
</dbReference>
<dbReference type="InterPro" id="IPR029058">
    <property type="entry name" value="AB_hydrolase_fold"/>
</dbReference>
<dbReference type="Pfam" id="PF12697">
    <property type="entry name" value="Abhydrolase_6"/>
    <property type="match status" value="1"/>
</dbReference>
<evidence type="ECO:0000313" key="3">
    <source>
        <dbReference type="EMBL" id="CAD9571799.1"/>
    </source>
</evidence>
<dbReference type="AlphaFoldDB" id="A0A7S2KB86"/>
<evidence type="ECO:0000259" key="2">
    <source>
        <dbReference type="Pfam" id="PF12697"/>
    </source>
</evidence>
<dbReference type="Gene3D" id="3.40.50.1820">
    <property type="entry name" value="alpha/beta hydrolase"/>
    <property type="match status" value="1"/>
</dbReference>
<dbReference type="InterPro" id="IPR000073">
    <property type="entry name" value="AB_hydrolase_1"/>
</dbReference>
<accession>A0A7S2KB86</accession>
<feature type="chain" id="PRO_5031034652" description="AB hydrolase-1 domain-containing protein" evidence="1">
    <location>
        <begin position="23"/>
        <end position="504"/>
    </location>
</feature>
<keyword evidence="1" id="KW-0732">Signal</keyword>
<dbReference type="SUPFAM" id="SSF53474">
    <property type="entry name" value="alpha/beta-Hydrolases"/>
    <property type="match status" value="1"/>
</dbReference>
<name>A0A7S2KB86_9DINO</name>
<feature type="domain" description="AB hydrolase-1" evidence="2">
    <location>
        <begin position="239"/>
        <end position="385"/>
    </location>
</feature>
<evidence type="ECO:0000256" key="1">
    <source>
        <dbReference type="SAM" id="SignalP"/>
    </source>
</evidence>
<organism evidence="3">
    <name type="scientific">Zooxanthella nutricula</name>
    <dbReference type="NCBI Taxonomy" id="1333877"/>
    <lineage>
        <taxon>Eukaryota</taxon>
        <taxon>Sar</taxon>
        <taxon>Alveolata</taxon>
        <taxon>Dinophyceae</taxon>
        <taxon>Peridiniales</taxon>
        <taxon>Peridiniales incertae sedis</taxon>
        <taxon>Zooxanthella</taxon>
    </lineage>
</organism>
<reference evidence="3" key="1">
    <citation type="submission" date="2021-01" db="EMBL/GenBank/DDBJ databases">
        <authorList>
            <person name="Corre E."/>
            <person name="Pelletier E."/>
            <person name="Niang G."/>
            <person name="Scheremetjew M."/>
            <person name="Finn R."/>
            <person name="Kale V."/>
            <person name="Holt S."/>
            <person name="Cochrane G."/>
            <person name="Meng A."/>
            <person name="Brown T."/>
            <person name="Cohen L."/>
        </authorList>
    </citation>
    <scope>NUCLEOTIDE SEQUENCE</scope>
    <source>
        <strain evidence="3">RCC3387</strain>
    </source>
</reference>
<feature type="signal peptide" evidence="1">
    <location>
        <begin position="1"/>
        <end position="22"/>
    </location>
</feature>
<protein>
    <recommendedName>
        <fullName evidence="2">AB hydrolase-1 domain-containing protein</fullName>
    </recommendedName>
</protein>